<dbReference type="PANTHER" id="PTHR35807">
    <property type="entry name" value="TRANSCRIPTIONAL REGULATOR REDD-RELATED"/>
    <property type="match status" value="1"/>
</dbReference>
<dbReference type="Proteomes" id="UP001155380">
    <property type="component" value="Unassembled WGS sequence"/>
</dbReference>
<dbReference type="AlphaFoldDB" id="A0AAJ1C310"/>
<proteinExistence type="predicted"/>
<dbReference type="InterPro" id="IPR011990">
    <property type="entry name" value="TPR-like_helical_dom_sf"/>
</dbReference>
<dbReference type="SUPFAM" id="SSF48452">
    <property type="entry name" value="TPR-like"/>
    <property type="match status" value="2"/>
</dbReference>
<dbReference type="EMBL" id="JAMXLX010000013">
    <property type="protein sequence ID" value="MCO5959928.1"/>
    <property type="molecule type" value="Genomic_DNA"/>
</dbReference>
<dbReference type="InterPro" id="IPR036388">
    <property type="entry name" value="WH-like_DNA-bd_sf"/>
</dbReference>
<evidence type="ECO:0000313" key="3">
    <source>
        <dbReference type="Proteomes" id="UP001155380"/>
    </source>
</evidence>
<sequence length="648" mass="71739">MATQRGDDVVEDAEPLVIRLFGMPRCEAGHRTFFPVKGLVLIAALLLSPSRFLTRQAAAFLLWEDAEEKRAAANLRQLLLRLQQHAIDGEPFVVSTMAGLTVGPATRRSDLEAFLSSLKDEDIDSRLKGLLAVTGELLQAVEAGTEQFDFWLLSQRNRLNDQFHGAMNRLLDDVTRFGAGKSADIATIANHALQLEPDREETYRLFMNAFARAGDPAASDRIFARLAQHTQLDGRSPEAETLALHRRLKGRVEAIAVSPSASSAGATCRRPRVAFLRPTRIDGSSFPSFVQAFVEDIANSLVRYRTFAVISPYSSFATAGDMSGGLYRTLRADYCVKATVFDNMRLSFAMIEEATGEIVWSLEVVLAERQLHSAFRMLSKQIAAALAEQIERLQLAPARQHDGGAYHHLLSGQQLLRGKCDLPLLRRARSEFRKAIEIDPQMSVARARTAQSLQLEWLMLGGDDPHLLHRAKAEAEAAIEIDPALGIGHWMRAVVALYQRDFETSAQGFFEAEALAPNSADLLIQHADALAHFGEKDLAWQRFQQAIDLNPLAPDIYWWAGASIALKRDDYRTAVDLCTKMENDEPALRVLTASHALNGNLEAARGYARRLQEIYPGLSAREISGVSPDKDPAANEKLYTAFRLAGIK</sequence>
<dbReference type="SMART" id="SM01043">
    <property type="entry name" value="BTAD"/>
    <property type="match status" value="1"/>
</dbReference>
<protein>
    <submittedName>
        <fullName evidence="2">SARP family transcriptional regulator</fullName>
    </submittedName>
</protein>
<evidence type="ECO:0000313" key="2">
    <source>
        <dbReference type="EMBL" id="MCO5959928.1"/>
    </source>
</evidence>
<name>A0AAJ1C310_9HYPH</name>
<evidence type="ECO:0000259" key="1">
    <source>
        <dbReference type="SMART" id="SM01043"/>
    </source>
</evidence>
<dbReference type="Pfam" id="PF03704">
    <property type="entry name" value="BTAD"/>
    <property type="match status" value="1"/>
</dbReference>
<dbReference type="InterPro" id="IPR005158">
    <property type="entry name" value="BTAD"/>
</dbReference>
<dbReference type="Gene3D" id="1.25.40.10">
    <property type="entry name" value="Tetratricopeptide repeat domain"/>
    <property type="match status" value="2"/>
</dbReference>
<gene>
    <name evidence="2" type="ORF">NBH21_24490</name>
</gene>
<accession>A0AAJ1C310</accession>
<reference evidence="2" key="1">
    <citation type="submission" date="2022-06" db="EMBL/GenBank/DDBJ databases">
        <authorList>
            <person name="Sun Q."/>
        </authorList>
    </citation>
    <scope>NUCLEOTIDE SEQUENCE</scope>
    <source>
        <strain evidence="2">S101</strain>
    </source>
</reference>
<dbReference type="RefSeq" id="WP_250913222.1">
    <property type="nucleotide sequence ID" value="NZ_JAMXLX010000013.1"/>
</dbReference>
<dbReference type="InterPro" id="IPR051677">
    <property type="entry name" value="AfsR-DnrI-RedD_regulator"/>
</dbReference>
<organism evidence="2 3">
    <name type="scientific">Ciceribacter sichuanensis</name>
    <dbReference type="NCBI Taxonomy" id="2949647"/>
    <lineage>
        <taxon>Bacteria</taxon>
        <taxon>Pseudomonadati</taxon>
        <taxon>Pseudomonadota</taxon>
        <taxon>Alphaproteobacteria</taxon>
        <taxon>Hyphomicrobiales</taxon>
        <taxon>Rhizobiaceae</taxon>
        <taxon>Ciceribacter</taxon>
    </lineage>
</organism>
<feature type="domain" description="Bacterial transcriptional activator" evidence="1">
    <location>
        <begin position="109"/>
        <end position="249"/>
    </location>
</feature>
<dbReference type="Gene3D" id="1.10.10.10">
    <property type="entry name" value="Winged helix-like DNA-binding domain superfamily/Winged helix DNA-binding domain"/>
    <property type="match status" value="1"/>
</dbReference>
<comment type="caution">
    <text evidence="2">The sequence shown here is derived from an EMBL/GenBank/DDBJ whole genome shotgun (WGS) entry which is preliminary data.</text>
</comment>